<reference evidence="3 4" key="1">
    <citation type="submission" date="2014-07" db="EMBL/GenBank/DDBJ databases">
        <title>Tepidicaulis marinum gen. nov., sp. nov., a novel marine bacterium denitrifying nitrate to nitrous oxide strictly under microaerobic conditions.</title>
        <authorList>
            <person name="Takeuchi M."/>
            <person name="Yamagishi T."/>
            <person name="Kamagata Y."/>
            <person name="Oshima K."/>
            <person name="Hattori M."/>
            <person name="Katayama T."/>
            <person name="Hanada S."/>
            <person name="Tamaki H."/>
            <person name="Marumo K."/>
            <person name="Maeda H."/>
            <person name="Nedachi M."/>
            <person name="Iwasaki W."/>
            <person name="Suwa Y."/>
            <person name="Sakata S."/>
        </authorList>
    </citation>
    <scope>NUCLEOTIDE SEQUENCE [LARGE SCALE GENOMIC DNA]</scope>
    <source>
        <strain evidence="3 4">MA2</strain>
    </source>
</reference>
<keyword evidence="2" id="KW-1133">Transmembrane helix</keyword>
<feature type="transmembrane region" description="Helical" evidence="2">
    <location>
        <begin position="111"/>
        <end position="135"/>
    </location>
</feature>
<feature type="transmembrane region" description="Helical" evidence="2">
    <location>
        <begin position="177"/>
        <end position="201"/>
    </location>
</feature>
<dbReference type="eggNOG" id="COG0534">
    <property type="taxonomic scope" value="Bacteria"/>
</dbReference>
<dbReference type="InterPro" id="IPR050222">
    <property type="entry name" value="MATE_MdtK"/>
</dbReference>
<organism evidence="3 4">
    <name type="scientific">Tepidicaulis marinus</name>
    <dbReference type="NCBI Taxonomy" id="1333998"/>
    <lineage>
        <taxon>Bacteria</taxon>
        <taxon>Pseudomonadati</taxon>
        <taxon>Pseudomonadota</taxon>
        <taxon>Alphaproteobacteria</taxon>
        <taxon>Hyphomicrobiales</taxon>
        <taxon>Parvibaculaceae</taxon>
        <taxon>Tepidicaulis</taxon>
    </lineage>
</organism>
<dbReference type="PANTHER" id="PTHR43298">
    <property type="entry name" value="MULTIDRUG RESISTANCE PROTEIN NORM-RELATED"/>
    <property type="match status" value="1"/>
</dbReference>
<dbReference type="NCBIfam" id="TIGR00797">
    <property type="entry name" value="matE"/>
    <property type="match status" value="1"/>
</dbReference>
<dbReference type="GO" id="GO:0042910">
    <property type="term" value="F:xenobiotic transmembrane transporter activity"/>
    <property type="evidence" value="ECO:0007669"/>
    <property type="project" value="InterPro"/>
</dbReference>
<keyword evidence="2" id="KW-0812">Transmembrane</keyword>
<protein>
    <submittedName>
        <fullName evidence="3">Multidrug resistance protein</fullName>
    </submittedName>
</protein>
<evidence type="ECO:0000256" key="1">
    <source>
        <dbReference type="ARBA" id="ARBA00022448"/>
    </source>
</evidence>
<proteinExistence type="predicted"/>
<dbReference type="Proteomes" id="UP000028702">
    <property type="component" value="Unassembled WGS sequence"/>
</dbReference>
<dbReference type="GO" id="GO:0005886">
    <property type="term" value="C:plasma membrane"/>
    <property type="evidence" value="ECO:0007669"/>
    <property type="project" value="TreeGrafter"/>
</dbReference>
<feature type="transmembrane region" description="Helical" evidence="2">
    <location>
        <begin position="275"/>
        <end position="295"/>
    </location>
</feature>
<name>A0A081B789_9HYPH</name>
<evidence type="ECO:0000313" key="4">
    <source>
        <dbReference type="Proteomes" id="UP000028702"/>
    </source>
</evidence>
<keyword evidence="4" id="KW-1185">Reference proteome</keyword>
<dbReference type="InterPro" id="IPR002528">
    <property type="entry name" value="MATE_fam"/>
</dbReference>
<feature type="transmembrane region" description="Helical" evidence="2">
    <location>
        <begin position="33"/>
        <end position="58"/>
    </location>
</feature>
<feature type="transmembrane region" description="Helical" evidence="2">
    <location>
        <begin position="443"/>
        <end position="465"/>
    </location>
</feature>
<feature type="transmembrane region" description="Helical" evidence="2">
    <location>
        <begin position="301"/>
        <end position="323"/>
    </location>
</feature>
<feature type="transmembrane region" description="Helical" evidence="2">
    <location>
        <begin position="418"/>
        <end position="437"/>
    </location>
</feature>
<dbReference type="EMBL" id="BBIO01000001">
    <property type="protein sequence ID" value="GAK43907.1"/>
    <property type="molecule type" value="Genomic_DNA"/>
</dbReference>
<keyword evidence="2" id="KW-0472">Membrane</keyword>
<gene>
    <name evidence="3" type="ORF">M2A_0406</name>
</gene>
<feature type="transmembrane region" description="Helical" evidence="2">
    <location>
        <begin position="141"/>
        <end position="165"/>
    </location>
</feature>
<feature type="transmembrane region" description="Helical" evidence="2">
    <location>
        <begin position="207"/>
        <end position="232"/>
    </location>
</feature>
<evidence type="ECO:0000256" key="2">
    <source>
        <dbReference type="SAM" id="Phobius"/>
    </source>
</evidence>
<dbReference type="RefSeq" id="WP_045442158.1">
    <property type="nucleotide sequence ID" value="NZ_BBIO01000001.1"/>
</dbReference>
<dbReference type="STRING" id="1333998.M2A_0406"/>
<feature type="transmembrane region" description="Helical" evidence="2">
    <location>
        <begin position="64"/>
        <end position="90"/>
    </location>
</feature>
<feature type="transmembrane region" description="Helical" evidence="2">
    <location>
        <begin position="343"/>
        <end position="365"/>
    </location>
</feature>
<dbReference type="AlphaFoldDB" id="A0A081B789"/>
<keyword evidence="1" id="KW-0813">Transport</keyword>
<comment type="caution">
    <text evidence="3">The sequence shown here is derived from an EMBL/GenBank/DDBJ whole genome shotgun (WGS) entry which is preliminary data.</text>
</comment>
<accession>A0A081B789</accession>
<dbReference type="Pfam" id="PF01554">
    <property type="entry name" value="MatE"/>
    <property type="match status" value="2"/>
</dbReference>
<evidence type="ECO:0000313" key="3">
    <source>
        <dbReference type="EMBL" id="GAK43907.1"/>
    </source>
</evidence>
<feature type="transmembrane region" description="Helical" evidence="2">
    <location>
        <begin position="385"/>
        <end position="406"/>
    </location>
</feature>
<dbReference type="GO" id="GO:0015297">
    <property type="term" value="F:antiporter activity"/>
    <property type="evidence" value="ECO:0007669"/>
    <property type="project" value="InterPro"/>
</dbReference>
<dbReference type="PANTHER" id="PTHR43298:SF2">
    <property type="entry name" value="FMN_FAD EXPORTER YEEO-RELATED"/>
    <property type="match status" value="1"/>
</dbReference>
<sequence length="476" mass="50048">MARPLDPVSAPAAPASVWPLDSFALHIKRTLTLAFPVVLARAGMVGIFTADTIMVGHYGAGELAFLALGIAIQSVFLLMSIGLLQGTMILASQAYGASDFRAAGAAWRAGLYHAVLLGIVFGIICALGEPLLLAIGQSPELAAGGGGVSLAFGLSMPGLLIYICSSYFLESIQRPRVGMYIMAAANLLNIALNGFFIYGLAGWSEPMGAVGAAVATALTRWFFAAAILAYIFSMVWREGEDPFGLRVKLLRWWAEARRLGASTGRRLRAQGTGMAVMMALDAAAFQTLILMAGYLGEKELAAYHVVVNAMILVLMMAIGCSSATSVRVGNAIGRDDAPNMRRAGWVGIGLGACFVLPFALLALILPGGVAALYTSDPAVIEIARTTFLVAGIVLVVDGAVATTIGALRGAGDVWPTMIRFIGSFWLVGVPTGYVMAFEMGFGAPGLLMGLGSAIYIAFALLIFRFRKVAHMPLKRV</sequence>